<dbReference type="RefSeq" id="WP_106447493.1">
    <property type="nucleotide sequence ID" value="NZ_CP027669.1"/>
</dbReference>
<feature type="region of interest" description="Disordered" evidence="1">
    <location>
        <begin position="29"/>
        <end position="88"/>
    </location>
</feature>
<sequence>MQIAFHHLSRLSLSFVTLCRSFGGEAAHKRSHAAKNAPAAVVHPIELTGTSSPPPATSPRSAGRAAPQGARAASARCTRPPVASRASIQPARTVRVLRKREGSAEHLAIVGRMADVCAELDRLAARERLC</sequence>
<gene>
    <name evidence="2" type="ORF">C6571_15540</name>
</gene>
<dbReference type="OrthoDB" id="8907515at2"/>
<dbReference type="EMBL" id="CP027669">
    <property type="protein sequence ID" value="AVO42517.1"/>
    <property type="molecule type" value="Genomic_DNA"/>
</dbReference>
<feature type="compositionally biased region" description="Low complexity" evidence="1">
    <location>
        <begin position="58"/>
        <end position="76"/>
    </location>
</feature>
<name>A0A2S0N3A5_9BURK</name>
<organism evidence="2 3">
    <name type="scientific">Simplicispira suum</name>
    <dbReference type="NCBI Taxonomy" id="2109915"/>
    <lineage>
        <taxon>Bacteria</taxon>
        <taxon>Pseudomonadati</taxon>
        <taxon>Pseudomonadota</taxon>
        <taxon>Betaproteobacteria</taxon>
        <taxon>Burkholderiales</taxon>
        <taxon>Comamonadaceae</taxon>
        <taxon>Simplicispira</taxon>
    </lineage>
</organism>
<evidence type="ECO:0000313" key="2">
    <source>
        <dbReference type="EMBL" id="AVO42517.1"/>
    </source>
</evidence>
<accession>A0A2S0N3A5</accession>
<evidence type="ECO:0000313" key="3">
    <source>
        <dbReference type="Proteomes" id="UP000239326"/>
    </source>
</evidence>
<dbReference type="KEGG" id="simp:C6571_15540"/>
<dbReference type="Proteomes" id="UP000239326">
    <property type="component" value="Chromosome"/>
</dbReference>
<dbReference type="AlphaFoldDB" id="A0A2S0N3A5"/>
<evidence type="ECO:0000256" key="1">
    <source>
        <dbReference type="SAM" id="MobiDB-lite"/>
    </source>
</evidence>
<protein>
    <submittedName>
        <fullName evidence="2">Uncharacterized protein</fullName>
    </submittedName>
</protein>
<keyword evidence="3" id="KW-1185">Reference proteome</keyword>
<reference evidence="2 3" key="1">
    <citation type="submission" date="2018-03" db="EMBL/GenBank/DDBJ databases">
        <title>Genome sequencing of Simplicispira sp.</title>
        <authorList>
            <person name="Kim S.-J."/>
            <person name="Heo J."/>
            <person name="Kwon S.-W."/>
        </authorList>
    </citation>
    <scope>NUCLEOTIDE SEQUENCE [LARGE SCALE GENOMIC DNA]</scope>
    <source>
        <strain evidence="2 3">SC1-8</strain>
    </source>
</reference>
<proteinExistence type="predicted"/>